<dbReference type="OrthoDB" id="4731035at2"/>
<dbReference type="RefSeq" id="WP_083162122.1">
    <property type="nucleotide sequence ID" value="NZ_MVHF01000005.1"/>
</dbReference>
<gene>
    <name evidence="1" type="ORF">BST13_07250</name>
</gene>
<evidence type="ECO:0000313" key="1">
    <source>
        <dbReference type="EMBL" id="ORA37633.1"/>
    </source>
</evidence>
<organism evidence="1 2">
    <name type="scientific">Mycobacterium aquaticum</name>
    <dbReference type="NCBI Taxonomy" id="1927124"/>
    <lineage>
        <taxon>Bacteria</taxon>
        <taxon>Bacillati</taxon>
        <taxon>Actinomycetota</taxon>
        <taxon>Actinomycetes</taxon>
        <taxon>Mycobacteriales</taxon>
        <taxon>Mycobacteriaceae</taxon>
        <taxon>Mycobacterium</taxon>
    </lineage>
</organism>
<dbReference type="Proteomes" id="UP000192448">
    <property type="component" value="Unassembled WGS sequence"/>
</dbReference>
<evidence type="ECO:0000313" key="2">
    <source>
        <dbReference type="Proteomes" id="UP000192448"/>
    </source>
</evidence>
<proteinExistence type="predicted"/>
<sequence length="95" mass="9901">MRPAEPCYLVEWYSPKFLGATLALAAETLDATATSLSTDKSPIRVSAVIAVPDDEVAFGIFVAGSADIVTRTCEQAGIPAQRVSAAADVEFLSPA</sequence>
<reference evidence="1 2" key="1">
    <citation type="submission" date="2017-02" db="EMBL/GenBank/DDBJ databases">
        <title>The new phylogeny of genus Mycobacterium.</title>
        <authorList>
            <person name="Tortoli E."/>
            <person name="Trovato A."/>
            <person name="Cirillo D.M."/>
        </authorList>
    </citation>
    <scope>NUCLEOTIDE SEQUENCE [LARGE SCALE GENOMIC DNA]</scope>
    <source>
        <strain evidence="1 2">RW6</strain>
    </source>
</reference>
<protein>
    <recommendedName>
        <fullName evidence="3">DUF4242 domain-containing protein</fullName>
    </recommendedName>
</protein>
<comment type="caution">
    <text evidence="1">The sequence shown here is derived from an EMBL/GenBank/DDBJ whole genome shotgun (WGS) entry which is preliminary data.</text>
</comment>
<evidence type="ECO:0008006" key="3">
    <source>
        <dbReference type="Google" id="ProtNLM"/>
    </source>
</evidence>
<keyword evidence="2" id="KW-1185">Reference proteome</keyword>
<dbReference type="EMBL" id="MVHF01000005">
    <property type="protein sequence ID" value="ORA37633.1"/>
    <property type="molecule type" value="Genomic_DNA"/>
</dbReference>
<accession>A0A1X0B5S6</accession>
<name>A0A1X0B5S6_9MYCO</name>
<dbReference type="AlphaFoldDB" id="A0A1X0B5S6"/>